<dbReference type="GO" id="GO:0005829">
    <property type="term" value="C:cytosol"/>
    <property type="evidence" value="ECO:0007669"/>
    <property type="project" value="TreeGrafter"/>
</dbReference>
<evidence type="ECO:0000259" key="2">
    <source>
        <dbReference type="Pfam" id="PF05378"/>
    </source>
</evidence>
<organism evidence="4">
    <name type="scientific">freshwater metagenome</name>
    <dbReference type="NCBI Taxonomy" id="449393"/>
    <lineage>
        <taxon>unclassified sequences</taxon>
        <taxon>metagenomes</taxon>
        <taxon>ecological metagenomes</taxon>
    </lineage>
</organism>
<evidence type="ECO:0000259" key="1">
    <source>
        <dbReference type="Pfam" id="PF01968"/>
    </source>
</evidence>
<accession>A0A6J6PND7</accession>
<gene>
    <name evidence="4" type="ORF">UFOPK2582_00794</name>
</gene>
<sequence length="687" mass="73593">MSGYRVGIDVGGTFTDLICVTPQGAVLLDKTATTPQDQSVGVMNGLALLAQREGREADEFCSMIEVLVHGTTTADNTMIEMDGAVTGMLVTEGHRDEIEMRRVHKEQIWDPAYPAPVPIARRRARIPIPQRMDYLGEELLALDEAAVRAGVQRLRQLGVESIAVVFLFSFVDPSHELRAREIILEEYPEVGHISLSHEVMARGPEFERSSTTLVNAYTAPRITSYVAQLEQKLHSAGCTAPLLLMQATGGVMPPSYVSHRAVTLLGSGPTGGVIGAARAAAEAGVTEFVAIDMGGTSFDICLVRDGLPEVKADWNWRYRYYIGLPMVDIQCIGAGGGSIARVRQGSLLVGPESAGAQPGPVCFARGGTLPTVTDADAVLGYLRPTGFADGRMDLDLEAARKAIRSEVAEPLDIDLIAAAWGIERIVNANMATATRKVLAGYGADARELSLIAYGGNGAVHAWAIAEELGVTRILVPRAAPVFSALGLLIADYRVDLQLAQVSPMGLVDPEQLRRMLVDLSSEAVAELDPAQLDPQQIDVQRFVQMAYPGQNFDLSIAAPPAGESSDFLAELIERFHDQHLAERGFAFRDNSPVLRGVRALVTGHTPHPPTLAESAGAKDLEGARTGSRPVYFGSGFVEAPTFDGGLLGVGVRVSGPALIEERFTVIVIPPGWTAELLESSSFELTKD</sequence>
<proteinExistence type="predicted"/>
<name>A0A6J6PND7_9ZZZZ</name>
<dbReference type="PANTHER" id="PTHR11365">
    <property type="entry name" value="5-OXOPROLINASE RELATED"/>
    <property type="match status" value="1"/>
</dbReference>
<dbReference type="Pfam" id="PF19278">
    <property type="entry name" value="Hydant_A_C"/>
    <property type="match status" value="1"/>
</dbReference>
<dbReference type="Pfam" id="PF01968">
    <property type="entry name" value="Hydantoinase_A"/>
    <property type="match status" value="1"/>
</dbReference>
<feature type="domain" description="Hydantoinase/oxoprolinase N-terminal" evidence="2">
    <location>
        <begin position="5"/>
        <end position="186"/>
    </location>
</feature>
<dbReference type="GO" id="GO:0006749">
    <property type="term" value="P:glutathione metabolic process"/>
    <property type="evidence" value="ECO:0007669"/>
    <property type="project" value="TreeGrafter"/>
</dbReference>
<dbReference type="InterPro" id="IPR045079">
    <property type="entry name" value="Oxoprolinase-like"/>
</dbReference>
<evidence type="ECO:0000313" key="4">
    <source>
        <dbReference type="EMBL" id="CAB4697988.1"/>
    </source>
</evidence>
<reference evidence="4" key="1">
    <citation type="submission" date="2020-05" db="EMBL/GenBank/DDBJ databases">
        <authorList>
            <person name="Chiriac C."/>
            <person name="Salcher M."/>
            <person name="Ghai R."/>
            <person name="Kavagutti S V."/>
        </authorList>
    </citation>
    <scope>NUCLEOTIDE SEQUENCE</scope>
</reference>
<protein>
    <submittedName>
        <fullName evidence="4">Unannotated protein</fullName>
    </submittedName>
</protein>
<dbReference type="GO" id="GO:0017168">
    <property type="term" value="F:5-oxoprolinase (ATP-hydrolyzing) activity"/>
    <property type="evidence" value="ECO:0007669"/>
    <property type="project" value="TreeGrafter"/>
</dbReference>
<evidence type="ECO:0000259" key="3">
    <source>
        <dbReference type="Pfam" id="PF19278"/>
    </source>
</evidence>
<dbReference type="PANTHER" id="PTHR11365:SF23">
    <property type="entry name" value="HYPOTHETICAL 5-OXOPROLINASE (EUROFUNG)-RELATED"/>
    <property type="match status" value="1"/>
</dbReference>
<feature type="domain" description="Hydantoinase A/oxoprolinase" evidence="1">
    <location>
        <begin position="208"/>
        <end position="494"/>
    </location>
</feature>
<dbReference type="InterPro" id="IPR049517">
    <property type="entry name" value="ACX-like_C"/>
</dbReference>
<dbReference type="Pfam" id="PF05378">
    <property type="entry name" value="Hydant_A_N"/>
    <property type="match status" value="1"/>
</dbReference>
<feature type="domain" description="Acetophenone carboxylase-like C-terminal" evidence="3">
    <location>
        <begin position="510"/>
        <end position="683"/>
    </location>
</feature>
<dbReference type="EMBL" id="CAEZXS010000079">
    <property type="protein sequence ID" value="CAB4697988.1"/>
    <property type="molecule type" value="Genomic_DNA"/>
</dbReference>
<dbReference type="AlphaFoldDB" id="A0A6J6PND7"/>
<dbReference type="InterPro" id="IPR002821">
    <property type="entry name" value="Hydantoinase_A"/>
</dbReference>
<dbReference type="InterPro" id="IPR008040">
    <property type="entry name" value="Hydant_A_N"/>
</dbReference>